<dbReference type="InterPro" id="IPR011708">
    <property type="entry name" value="DNA_pol3_alpha_NTPase_dom"/>
</dbReference>
<reference evidence="11" key="1">
    <citation type="submission" date="2006-12" db="EMBL/GenBank/DDBJ databases">
        <title>Complete sequence of Halorhodospira halophila SL1.</title>
        <authorList>
            <consortium name="US DOE Joint Genome Institute"/>
            <person name="Copeland A."/>
            <person name="Lucas S."/>
            <person name="Lapidus A."/>
            <person name="Barry K."/>
            <person name="Detter J.C."/>
            <person name="Glavina del Rio T."/>
            <person name="Hammon N."/>
            <person name="Israni S."/>
            <person name="Dalin E."/>
            <person name="Tice H."/>
            <person name="Pitluck S."/>
            <person name="Saunders E."/>
            <person name="Brettin T."/>
            <person name="Bruce D."/>
            <person name="Han C."/>
            <person name="Tapia R."/>
            <person name="Schmutz J."/>
            <person name="Larimer F."/>
            <person name="Land M."/>
            <person name="Hauser L."/>
            <person name="Kyrpides N."/>
            <person name="Mikhailova N."/>
            <person name="Hoff W."/>
            <person name="Richardson P."/>
        </authorList>
    </citation>
    <scope>NUCLEOTIDE SEQUENCE [LARGE SCALE GENOMIC DNA]</scope>
    <source>
        <strain evidence="11">DSM 244 / SL1</strain>
    </source>
</reference>
<dbReference type="eggNOG" id="COG0587">
    <property type="taxonomic scope" value="Bacteria"/>
</dbReference>
<dbReference type="Gene3D" id="1.10.150.870">
    <property type="match status" value="1"/>
</dbReference>
<dbReference type="GO" id="GO:0006260">
    <property type="term" value="P:DNA replication"/>
    <property type="evidence" value="ECO:0007669"/>
    <property type="project" value="UniProtKB-KW"/>
</dbReference>
<dbReference type="EMBL" id="CP000544">
    <property type="protein sequence ID" value="ABM62443.1"/>
    <property type="molecule type" value="Genomic_DNA"/>
</dbReference>
<evidence type="ECO:0000259" key="9">
    <source>
        <dbReference type="Pfam" id="PF17657"/>
    </source>
</evidence>
<evidence type="ECO:0000256" key="3">
    <source>
        <dbReference type="ARBA" id="ARBA00022695"/>
    </source>
</evidence>
<reference evidence="10 11" key="2">
    <citation type="journal article" date="2013" name="Stand. Genomic Sci.">
        <title>Complete genome sequence of Halorhodospira halophila SL1.</title>
        <authorList>
            <person name="Challacombe J.F."/>
            <person name="Majid S."/>
            <person name="Deole R."/>
            <person name="Brettin T.S."/>
            <person name="Bruce D."/>
            <person name="Delano S.F."/>
            <person name="Detter J.C."/>
            <person name="Gleasner C.D."/>
            <person name="Han C.S."/>
            <person name="Misra M."/>
            <person name="Reitenga K.G."/>
            <person name="Mikhailova N."/>
            <person name="Woyke T."/>
            <person name="Pitluck S."/>
            <person name="Nolan M."/>
            <person name="Land M.L."/>
            <person name="Saunders E."/>
            <person name="Tapia R."/>
            <person name="Lapidus A."/>
            <person name="Ivanova N."/>
            <person name="Hoff W.D."/>
        </authorList>
    </citation>
    <scope>NUCLEOTIDE SEQUENCE [LARGE SCALE GENOMIC DNA]</scope>
    <source>
        <strain evidence="11">DSM 244 / SL1</strain>
    </source>
</reference>
<dbReference type="InterPro" id="IPR004805">
    <property type="entry name" value="DnaE2/DnaE/PolC"/>
</dbReference>
<dbReference type="GO" id="GO:0008408">
    <property type="term" value="F:3'-5' exonuclease activity"/>
    <property type="evidence" value="ECO:0007669"/>
    <property type="project" value="InterPro"/>
</dbReference>
<keyword evidence="11" id="KW-1185">Reference proteome</keyword>
<feature type="domain" description="Bacterial DNA polymerase III alpha subunit NTPase" evidence="7">
    <location>
        <begin position="33"/>
        <end position="115"/>
    </location>
</feature>
<dbReference type="InterPro" id="IPR040982">
    <property type="entry name" value="DNA_pol3_finger"/>
</dbReference>
<evidence type="ECO:0000259" key="8">
    <source>
        <dbReference type="Pfam" id="PF14579"/>
    </source>
</evidence>
<evidence type="ECO:0000259" key="7">
    <source>
        <dbReference type="Pfam" id="PF07733"/>
    </source>
</evidence>
<dbReference type="OrthoDB" id="9803237at2"/>
<dbReference type="STRING" id="349124.Hhal_1679"/>
<dbReference type="PANTHER" id="PTHR32294">
    <property type="entry name" value="DNA POLYMERASE III SUBUNIT ALPHA"/>
    <property type="match status" value="1"/>
</dbReference>
<keyword evidence="2" id="KW-0808">Transferase</keyword>
<keyword evidence="4" id="KW-0235">DNA replication</keyword>
<sequence length="590" mass="65273">MHDDATTIVPFRGGALERAAWDRLWDAADGGCVRRALGERRTRYQRRVEQEMAAFARLGLEPGVLLELSWVVQDLRGRGVTFGPGYGPQSGSLLLHLLGLNGIDPIDHGLPFLGFGRELEARRLHLRVATRAEQAELGSALRQGGAAAAALPEQGIEVVVGRDPTLALTCEMVRLARALNDNRDCDPLRWAYPWDDPDTLRLIARGETAGIPLLEDAQLQERMREAAPRSLEEVTQVVVAARDGAPHGLLERYRAARTGASRPPLPHPELEDILAPTGYIWLYREQVVAALARLLGCELAEAVGLAQRLSEEGGDAHEGELSRQLGERIAARCQLPYARGLYLLRALRQGLAQVVDRAATLVEVTEAYRQAYYKARYPAVFQAARLNRALRRVTPRGGVRYGVGGGPDGVCPHREILIRLCKEALSDGVTVLPPDINRSDWGFRPLDRNTVIYGLGAIAQIDRQTADRLVLRRRGGEYRSLMDLIIRGFGGTAPAIQVEPLIFSGALDEFGRDRWHLRRELDEAQAVRGWQYAADGRTTHSLAGGLDAWQAVHPGEGWAFQRELDVLACVPSRQYFPEPAPAERRLRPVR</sequence>
<protein>
    <recommendedName>
        <fullName evidence="1">DNA-directed DNA polymerase</fullName>
        <ecNumber evidence="1">2.7.7.7</ecNumber>
    </recommendedName>
</protein>
<organism evidence="10 11">
    <name type="scientific">Halorhodospira halophila (strain DSM 244 / SL1)</name>
    <name type="common">Ectothiorhodospira halophila (strain DSM 244 / SL1)</name>
    <dbReference type="NCBI Taxonomy" id="349124"/>
    <lineage>
        <taxon>Bacteria</taxon>
        <taxon>Pseudomonadati</taxon>
        <taxon>Pseudomonadota</taxon>
        <taxon>Gammaproteobacteria</taxon>
        <taxon>Chromatiales</taxon>
        <taxon>Ectothiorhodospiraceae</taxon>
        <taxon>Halorhodospira</taxon>
    </lineage>
</organism>
<gene>
    <name evidence="10" type="ordered locus">Hhal_1679</name>
</gene>
<evidence type="ECO:0000256" key="1">
    <source>
        <dbReference type="ARBA" id="ARBA00012417"/>
    </source>
</evidence>
<dbReference type="EC" id="2.7.7.7" evidence="1"/>
<keyword evidence="5" id="KW-0239">DNA-directed DNA polymerase</keyword>
<dbReference type="Pfam" id="PF14579">
    <property type="entry name" value="HHH_6"/>
    <property type="match status" value="1"/>
</dbReference>
<evidence type="ECO:0000256" key="2">
    <source>
        <dbReference type="ARBA" id="ARBA00022679"/>
    </source>
</evidence>
<evidence type="ECO:0000256" key="4">
    <source>
        <dbReference type="ARBA" id="ARBA00022705"/>
    </source>
</evidence>
<evidence type="ECO:0000256" key="5">
    <source>
        <dbReference type="ARBA" id="ARBA00022932"/>
    </source>
</evidence>
<feature type="domain" description="DNA polymerase III alpha subunit finger" evidence="9">
    <location>
        <begin position="191"/>
        <end position="311"/>
    </location>
</feature>
<dbReference type="RefSeq" id="WP_011814465.1">
    <property type="nucleotide sequence ID" value="NC_008789.1"/>
</dbReference>
<dbReference type="InterPro" id="IPR029460">
    <property type="entry name" value="DNAPol_HHH"/>
</dbReference>
<evidence type="ECO:0000256" key="6">
    <source>
        <dbReference type="ARBA" id="ARBA00049244"/>
    </source>
</evidence>
<dbReference type="Pfam" id="PF17657">
    <property type="entry name" value="DNA_pol3_finger"/>
    <property type="match status" value="1"/>
</dbReference>
<accession>A1WXN1</accession>
<evidence type="ECO:0000313" key="11">
    <source>
        <dbReference type="Proteomes" id="UP000000647"/>
    </source>
</evidence>
<dbReference type="Pfam" id="PF07733">
    <property type="entry name" value="DNA_pol3_alpha"/>
    <property type="match status" value="1"/>
</dbReference>
<dbReference type="HOGENOM" id="CLU_462140_0_0_6"/>
<name>A1WXN1_HALHL</name>
<proteinExistence type="predicted"/>
<feature type="domain" description="DNA polymerase helix-hairpin-helix motif" evidence="8">
    <location>
        <begin position="428"/>
        <end position="516"/>
    </location>
</feature>
<dbReference type="KEGG" id="hha:Hhal_1679"/>
<dbReference type="AlphaFoldDB" id="A1WXN1"/>
<dbReference type="GO" id="GO:0003887">
    <property type="term" value="F:DNA-directed DNA polymerase activity"/>
    <property type="evidence" value="ECO:0007669"/>
    <property type="project" value="UniProtKB-KW"/>
</dbReference>
<comment type="catalytic activity">
    <reaction evidence="6">
        <text>DNA(n) + a 2'-deoxyribonucleoside 5'-triphosphate = DNA(n+1) + diphosphate</text>
        <dbReference type="Rhea" id="RHEA:22508"/>
        <dbReference type="Rhea" id="RHEA-COMP:17339"/>
        <dbReference type="Rhea" id="RHEA-COMP:17340"/>
        <dbReference type="ChEBI" id="CHEBI:33019"/>
        <dbReference type="ChEBI" id="CHEBI:61560"/>
        <dbReference type="ChEBI" id="CHEBI:173112"/>
        <dbReference type="EC" id="2.7.7.7"/>
    </reaction>
</comment>
<dbReference type="Proteomes" id="UP000000647">
    <property type="component" value="Chromosome"/>
</dbReference>
<evidence type="ECO:0000313" key="10">
    <source>
        <dbReference type="EMBL" id="ABM62443.1"/>
    </source>
</evidence>
<keyword evidence="3" id="KW-0548">Nucleotidyltransferase</keyword>